<protein>
    <recommendedName>
        <fullName evidence="3">H/ACA RNA-protein complex protein Gar1</fullName>
    </recommendedName>
</protein>
<gene>
    <name evidence="1" type="ORF">MmiAt1_12450</name>
</gene>
<dbReference type="EMBL" id="JAWDKC010000020">
    <property type="protein sequence ID" value="MDV0445653.1"/>
    <property type="molecule type" value="Genomic_DNA"/>
</dbReference>
<comment type="caution">
    <text evidence="1">The sequence shown here is derived from an EMBL/GenBank/DDBJ whole genome shotgun (WGS) entry which is preliminary data.</text>
</comment>
<dbReference type="RefSeq" id="WP_318786076.1">
    <property type="nucleotide sequence ID" value="NZ_JAWDKC010000020.1"/>
</dbReference>
<dbReference type="Gene3D" id="2.40.10.230">
    <property type="entry name" value="Probable tRNA pseudouridine synthase domain"/>
    <property type="match status" value="1"/>
</dbReference>
<reference evidence="1 2" key="1">
    <citation type="submission" date="2023-06" db="EMBL/GenBank/DDBJ databases">
        <title>Genome sequence of Methanimicrococcus sp. At1.</title>
        <authorList>
            <person name="Protasov E."/>
            <person name="Platt K."/>
            <person name="Poehlein A."/>
            <person name="Daniel R."/>
            <person name="Brune A."/>
        </authorList>
    </citation>
    <scope>NUCLEOTIDE SEQUENCE [LARGE SCALE GENOMIC DNA]</scope>
    <source>
        <strain evidence="1 2">At1</strain>
    </source>
</reference>
<proteinExistence type="predicted"/>
<organism evidence="1 2">
    <name type="scientific">Methanimicrococcus hacksteinii</name>
    <dbReference type="NCBI Taxonomy" id="3028293"/>
    <lineage>
        <taxon>Archaea</taxon>
        <taxon>Methanobacteriati</taxon>
        <taxon>Methanobacteriota</taxon>
        <taxon>Stenosarchaea group</taxon>
        <taxon>Methanomicrobia</taxon>
        <taxon>Methanosarcinales</taxon>
        <taxon>Methanosarcinaceae</taxon>
        <taxon>Methanimicrococcus</taxon>
    </lineage>
</organism>
<evidence type="ECO:0000313" key="1">
    <source>
        <dbReference type="EMBL" id="MDV0445653.1"/>
    </source>
</evidence>
<dbReference type="Proteomes" id="UP001272052">
    <property type="component" value="Unassembled WGS sequence"/>
</dbReference>
<dbReference type="InterPro" id="IPR007504">
    <property type="entry name" value="H/ACA_rnp_Gar1/Naf1"/>
</dbReference>
<name>A0ABU3VQG4_9EURY</name>
<accession>A0ABU3VQG4</accession>
<evidence type="ECO:0008006" key="3">
    <source>
        <dbReference type="Google" id="ProtNLM"/>
    </source>
</evidence>
<dbReference type="Pfam" id="PF04410">
    <property type="entry name" value="Gar1"/>
    <property type="match status" value="1"/>
</dbReference>
<sequence length="83" mass="9584">MKRLGTVSHLHGKSCFVVKSDTPEDMPLYKMMNQQVIDKSVRPVGKVVTVFGSEKQPYFLVRIFRELDNAQAKKLVKEKVYIK</sequence>
<evidence type="ECO:0000313" key="2">
    <source>
        <dbReference type="Proteomes" id="UP001272052"/>
    </source>
</evidence>
<dbReference type="InterPro" id="IPR038664">
    <property type="entry name" value="Gar1/Naf1_Cbf5-bd_sf"/>
</dbReference>
<keyword evidence="2" id="KW-1185">Reference proteome</keyword>
<dbReference type="InterPro" id="IPR009000">
    <property type="entry name" value="Transl_B-barrel_sf"/>
</dbReference>
<dbReference type="SUPFAM" id="SSF50447">
    <property type="entry name" value="Translation proteins"/>
    <property type="match status" value="1"/>
</dbReference>